<reference evidence="3" key="1">
    <citation type="submission" date="2019-08" db="EMBL/GenBank/DDBJ databases">
        <authorList>
            <person name="Kucharzyk K."/>
            <person name="Murdoch R.W."/>
            <person name="Higgins S."/>
            <person name="Loffler F."/>
        </authorList>
    </citation>
    <scope>NUCLEOTIDE SEQUENCE</scope>
</reference>
<evidence type="ECO:0000256" key="1">
    <source>
        <dbReference type="SAM" id="MobiDB-lite"/>
    </source>
</evidence>
<accession>A0A645FXZ7</accession>
<dbReference type="Pfam" id="PF14905">
    <property type="entry name" value="OMP_b-brl_3"/>
    <property type="match status" value="1"/>
</dbReference>
<protein>
    <recommendedName>
        <fullName evidence="2">Outer membrane protein beta-barrel domain-containing protein</fullName>
    </recommendedName>
</protein>
<proteinExistence type="predicted"/>
<dbReference type="EMBL" id="VSSQ01066161">
    <property type="protein sequence ID" value="MPN18756.1"/>
    <property type="molecule type" value="Genomic_DNA"/>
</dbReference>
<feature type="region of interest" description="Disordered" evidence="1">
    <location>
        <begin position="68"/>
        <end position="89"/>
    </location>
</feature>
<evidence type="ECO:0000259" key="2">
    <source>
        <dbReference type="Pfam" id="PF14905"/>
    </source>
</evidence>
<organism evidence="3">
    <name type="scientific">bioreactor metagenome</name>
    <dbReference type="NCBI Taxonomy" id="1076179"/>
    <lineage>
        <taxon>unclassified sequences</taxon>
        <taxon>metagenomes</taxon>
        <taxon>ecological metagenomes</taxon>
    </lineage>
</organism>
<gene>
    <name evidence="3" type="ORF">SDC9_166119</name>
</gene>
<feature type="compositionally biased region" description="Gly residues" evidence="1">
    <location>
        <begin position="77"/>
        <end position="89"/>
    </location>
</feature>
<evidence type="ECO:0000313" key="3">
    <source>
        <dbReference type="EMBL" id="MPN18756.1"/>
    </source>
</evidence>
<dbReference type="InterPro" id="IPR041700">
    <property type="entry name" value="OMP_b-brl_3"/>
</dbReference>
<feature type="domain" description="Outer membrane protein beta-barrel" evidence="2">
    <location>
        <begin position="2"/>
        <end position="58"/>
    </location>
</feature>
<sequence length="89" mass="9844">MLNSGLSYDLLDKKMSIGLNFNNLLYPDNSEYSSAGQYFTAYSRSNWSRRGFSLSLSYRINDYQQKMKRRVGDEDAPGGGSPGGGSGNI</sequence>
<name>A0A645FXZ7_9ZZZZ</name>
<dbReference type="AlphaFoldDB" id="A0A645FXZ7"/>
<comment type="caution">
    <text evidence="3">The sequence shown here is derived from an EMBL/GenBank/DDBJ whole genome shotgun (WGS) entry which is preliminary data.</text>
</comment>